<evidence type="ECO:0000256" key="1">
    <source>
        <dbReference type="PROSITE-ProRule" id="PRU00047"/>
    </source>
</evidence>
<dbReference type="PROSITE" id="PS50158">
    <property type="entry name" value="ZF_CCHC"/>
    <property type="match status" value="1"/>
</dbReference>
<protein>
    <recommendedName>
        <fullName evidence="3">CCHC-type domain-containing protein</fullName>
    </recommendedName>
</protein>
<evidence type="ECO:0000313" key="5">
    <source>
        <dbReference type="Proteomes" id="UP000075243"/>
    </source>
</evidence>
<sequence>MYWWTTLVRERRLHNDPPIELIDKLQRLEQKNMSVEEYRQKMELYLMRAGIKEEEKLTIARFLSGLNFDIRDRVELLPYICGKTSDIKCFKCLGRGHIASQCPNKKVMILRGQDSYSSHDETSSSTSSDSDSSDDDHQVENAYPYDGQLLMIRRLLGSQPNESHISQRENIFHTRCKILDNACSLIVDSGSCCNFCSTRLVEKLNLTPIPHPKPYQLHWLNEDGDIIVDKQVKVKFSIGNYEDQVVCDIVPMEACNILLGNMAI</sequence>
<proteinExistence type="predicted"/>
<feature type="region of interest" description="Disordered" evidence="2">
    <location>
        <begin position="113"/>
        <end position="138"/>
    </location>
</feature>
<dbReference type="SMART" id="SM00343">
    <property type="entry name" value="ZnF_C2HC"/>
    <property type="match status" value="1"/>
</dbReference>
<dbReference type="Proteomes" id="UP000075243">
    <property type="component" value="Unassembled WGS sequence"/>
</dbReference>
<dbReference type="InterPro" id="IPR021109">
    <property type="entry name" value="Peptidase_aspartic_dom_sf"/>
</dbReference>
<dbReference type="Gene3D" id="4.10.60.10">
    <property type="entry name" value="Zinc finger, CCHC-type"/>
    <property type="match status" value="1"/>
</dbReference>
<dbReference type="EMBL" id="KQ483412">
    <property type="protein sequence ID" value="KYP53540.1"/>
    <property type="molecule type" value="Genomic_DNA"/>
</dbReference>
<reference evidence="4" key="1">
    <citation type="journal article" date="2012" name="Nat. Biotechnol.">
        <title>Draft genome sequence of pigeonpea (Cajanus cajan), an orphan legume crop of resource-poor farmers.</title>
        <authorList>
            <person name="Varshney R.K."/>
            <person name="Chen W."/>
            <person name="Li Y."/>
            <person name="Bharti A.K."/>
            <person name="Saxena R.K."/>
            <person name="Schlueter J.A."/>
            <person name="Donoghue M.T."/>
            <person name="Azam S."/>
            <person name="Fan G."/>
            <person name="Whaley A.M."/>
            <person name="Farmer A.D."/>
            <person name="Sheridan J."/>
            <person name="Iwata A."/>
            <person name="Tuteja R."/>
            <person name="Penmetsa R.V."/>
            <person name="Wu W."/>
            <person name="Upadhyaya H.D."/>
            <person name="Yang S.P."/>
            <person name="Shah T."/>
            <person name="Saxena K.B."/>
            <person name="Michael T."/>
            <person name="McCombie W.R."/>
            <person name="Yang B."/>
            <person name="Zhang G."/>
            <person name="Yang H."/>
            <person name="Wang J."/>
            <person name="Spillane C."/>
            <person name="Cook D.R."/>
            <person name="May G.D."/>
            <person name="Xu X."/>
            <person name="Jackson S.A."/>
        </authorList>
    </citation>
    <scope>NUCLEOTIDE SEQUENCE [LARGE SCALE GENOMIC DNA]</scope>
</reference>
<dbReference type="InterPro" id="IPR005162">
    <property type="entry name" value="Retrotrans_gag_dom"/>
</dbReference>
<evidence type="ECO:0000259" key="3">
    <source>
        <dbReference type="PROSITE" id="PS50158"/>
    </source>
</evidence>
<organism evidence="4 5">
    <name type="scientific">Cajanus cajan</name>
    <name type="common">Pigeon pea</name>
    <name type="synonym">Cajanus indicus</name>
    <dbReference type="NCBI Taxonomy" id="3821"/>
    <lineage>
        <taxon>Eukaryota</taxon>
        <taxon>Viridiplantae</taxon>
        <taxon>Streptophyta</taxon>
        <taxon>Embryophyta</taxon>
        <taxon>Tracheophyta</taxon>
        <taxon>Spermatophyta</taxon>
        <taxon>Magnoliopsida</taxon>
        <taxon>eudicotyledons</taxon>
        <taxon>Gunneridae</taxon>
        <taxon>Pentapetalae</taxon>
        <taxon>rosids</taxon>
        <taxon>fabids</taxon>
        <taxon>Fabales</taxon>
        <taxon>Fabaceae</taxon>
        <taxon>Papilionoideae</taxon>
        <taxon>50 kb inversion clade</taxon>
        <taxon>NPAAA clade</taxon>
        <taxon>indigoferoid/millettioid clade</taxon>
        <taxon>Phaseoleae</taxon>
        <taxon>Cajanus</taxon>
    </lineage>
</organism>
<name>A0A151SFD3_CAJCA</name>
<dbReference type="SUPFAM" id="SSF57756">
    <property type="entry name" value="Retrovirus zinc finger-like domains"/>
    <property type="match status" value="1"/>
</dbReference>
<gene>
    <name evidence="4" type="ORF">KK1_024432</name>
</gene>
<accession>A0A151SFD3</accession>
<dbReference type="PANTHER" id="PTHR35046:SF9">
    <property type="entry name" value="RNA-DIRECTED DNA POLYMERASE"/>
    <property type="match status" value="1"/>
</dbReference>
<evidence type="ECO:0000256" key="2">
    <source>
        <dbReference type="SAM" id="MobiDB-lite"/>
    </source>
</evidence>
<keyword evidence="5" id="KW-1185">Reference proteome</keyword>
<dbReference type="GO" id="GO:0008270">
    <property type="term" value="F:zinc ion binding"/>
    <property type="evidence" value="ECO:0007669"/>
    <property type="project" value="UniProtKB-KW"/>
</dbReference>
<feature type="domain" description="CCHC-type" evidence="3">
    <location>
        <begin position="88"/>
        <end position="104"/>
    </location>
</feature>
<dbReference type="AlphaFoldDB" id="A0A151SFD3"/>
<dbReference type="Gramene" id="C.cajan_23745.t">
    <property type="protein sequence ID" value="C.cajan_23745.t"/>
    <property type="gene ID" value="C.cajan_23745"/>
</dbReference>
<dbReference type="Pfam" id="PF03732">
    <property type="entry name" value="Retrotrans_gag"/>
    <property type="match status" value="1"/>
</dbReference>
<dbReference type="Gene3D" id="2.40.70.10">
    <property type="entry name" value="Acid Proteases"/>
    <property type="match status" value="1"/>
</dbReference>
<dbReference type="InterPro" id="IPR036875">
    <property type="entry name" value="Znf_CCHC_sf"/>
</dbReference>
<dbReference type="PANTHER" id="PTHR35046">
    <property type="entry name" value="ZINC KNUCKLE (CCHC-TYPE) FAMILY PROTEIN"/>
    <property type="match status" value="1"/>
</dbReference>
<keyword evidence="1" id="KW-0479">Metal-binding</keyword>
<dbReference type="InterPro" id="IPR001878">
    <property type="entry name" value="Znf_CCHC"/>
</dbReference>
<keyword evidence="1" id="KW-0863">Zinc-finger</keyword>
<evidence type="ECO:0000313" key="4">
    <source>
        <dbReference type="EMBL" id="KYP53540.1"/>
    </source>
</evidence>
<dbReference type="CDD" id="cd00303">
    <property type="entry name" value="retropepsin_like"/>
    <property type="match status" value="1"/>
</dbReference>
<dbReference type="GO" id="GO:0003676">
    <property type="term" value="F:nucleic acid binding"/>
    <property type="evidence" value="ECO:0007669"/>
    <property type="project" value="InterPro"/>
</dbReference>
<keyword evidence="1" id="KW-0862">Zinc</keyword>